<organism evidence="9 10">
    <name type="scientific">Steinernema carpocapsae</name>
    <name type="common">Entomopathogenic nematode</name>
    <dbReference type="NCBI Taxonomy" id="34508"/>
    <lineage>
        <taxon>Eukaryota</taxon>
        <taxon>Metazoa</taxon>
        <taxon>Ecdysozoa</taxon>
        <taxon>Nematoda</taxon>
        <taxon>Chromadorea</taxon>
        <taxon>Rhabditida</taxon>
        <taxon>Tylenchina</taxon>
        <taxon>Panagrolaimomorpha</taxon>
        <taxon>Strongyloidoidea</taxon>
        <taxon>Steinernematidae</taxon>
        <taxon>Steinernema</taxon>
    </lineage>
</organism>
<dbReference type="EMBL" id="AZBU02000003">
    <property type="protein sequence ID" value="TKR89579.1"/>
    <property type="molecule type" value="Genomic_DNA"/>
</dbReference>
<dbReference type="OrthoDB" id="2505440at2759"/>
<dbReference type="GO" id="GO:0003677">
    <property type="term" value="F:DNA binding"/>
    <property type="evidence" value="ECO:0007669"/>
    <property type="project" value="UniProtKB-KW"/>
</dbReference>
<evidence type="ECO:0000256" key="6">
    <source>
        <dbReference type="ARBA" id="ARBA00023242"/>
    </source>
</evidence>
<evidence type="ECO:0000259" key="8">
    <source>
        <dbReference type="Pfam" id="PF02229"/>
    </source>
</evidence>
<reference evidence="9 10" key="1">
    <citation type="journal article" date="2015" name="Genome Biol.">
        <title>Comparative genomics of Steinernema reveals deeply conserved gene regulatory networks.</title>
        <authorList>
            <person name="Dillman A.R."/>
            <person name="Macchietto M."/>
            <person name="Porter C.F."/>
            <person name="Rogers A."/>
            <person name="Williams B."/>
            <person name="Antoshechkin I."/>
            <person name="Lee M.M."/>
            <person name="Goodwin Z."/>
            <person name="Lu X."/>
            <person name="Lewis E.E."/>
            <person name="Goodrich-Blair H."/>
            <person name="Stock S.P."/>
            <person name="Adams B.J."/>
            <person name="Sternberg P.W."/>
            <person name="Mortazavi A."/>
        </authorList>
    </citation>
    <scope>NUCLEOTIDE SEQUENCE [LARGE SCALE GENOMIC DNA]</scope>
    <source>
        <strain evidence="9 10">ALL</strain>
    </source>
</reference>
<dbReference type="GO" id="GO:0003713">
    <property type="term" value="F:transcription coactivator activity"/>
    <property type="evidence" value="ECO:0007669"/>
    <property type="project" value="InterPro"/>
</dbReference>
<accession>A0A4U5P0U1</accession>
<keyword evidence="5" id="KW-0804">Transcription</keyword>
<comment type="subcellular location">
    <subcellularLocation>
        <location evidence="1">Nucleus</location>
    </subcellularLocation>
</comment>
<evidence type="ECO:0000256" key="5">
    <source>
        <dbReference type="ARBA" id="ARBA00023163"/>
    </source>
</evidence>
<comment type="similarity">
    <text evidence="2">Belongs to the transcriptional coactivator PC4 family.</text>
</comment>
<keyword evidence="10" id="KW-1185">Reference proteome</keyword>
<dbReference type="InterPro" id="IPR003173">
    <property type="entry name" value="PC4_C"/>
</dbReference>
<dbReference type="PANTHER" id="PTHR13215">
    <property type="entry name" value="RNA POLYMERASE II TRANSCRIPTIONAL COACTIVATOR"/>
    <property type="match status" value="1"/>
</dbReference>
<name>A0A4U5P0U1_STECR</name>
<feature type="region of interest" description="Disordered" evidence="7">
    <location>
        <begin position="1"/>
        <end position="40"/>
    </location>
</feature>
<dbReference type="Pfam" id="PF02229">
    <property type="entry name" value="PC4"/>
    <property type="match status" value="1"/>
</dbReference>
<dbReference type="Gene3D" id="2.30.31.10">
    <property type="entry name" value="Transcriptional Coactivator Pc4, Chain A"/>
    <property type="match status" value="1"/>
</dbReference>
<dbReference type="AlphaFoldDB" id="A0A4U5P0U1"/>
<proteinExistence type="inferred from homology"/>
<keyword evidence="3" id="KW-0805">Transcription regulation</keyword>
<dbReference type="GO" id="GO:0005634">
    <property type="term" value="C:nucleus"/>
    <property type="evidence" value="ECO:0007669"/>
    <property type="project" value="UniProtKB-SubCell"/>
</dbReference>
<keyword evidence="6" id="KW-0539">Nucleus</keyword>
<dbReference type="Proteomes" id="UP000298663">
    <property type="component" value="Unassembled WGS sequence"/>
</dbReference>
<dbReference type="STRING" id="34508.A0A4U5P0U1"/>
<reference evidence="9 10" key="2">
    <citation type="journal article" date="2019" name="G3 (Bethesda)">
        <title>Hybrid Assembly of the Genome of the Entomopathogenic Nematode Steinernema carpocapsae Identifies the X-Chromosome.</title>
        <authorList>
            <person name="Serra L."/>
            <person name="Macchietto M."/>
            <person name="Macias-Munoz A."/>
            <person name="McGill C.J."/>
            <person name="Rodriguez I.M."/>
            <person name="Rodriguez B."/>
            <person name="Murad R."/>
            <person name="Mortazavi A."/>
        </authorList>
    </citation>
    <scope>NUCLEOTIDE SEQUENCE [LARGE SCALE GENOMIC DNA]</scope>
    <source>
        <strain evidence="9 10">ALL</strain>
    </source>
</reference>
<feature type="domain" description="Transcriptional coactivator p15 (PC4) C-terminal" evidence="8">
    <location>
        <begin position="54"/>
        <end position="105"/>
    </location>
</feature>
<evidence type="ECO:0000256" key="3">
    <source>
        <dbReference type="ARBA" id="ARBA00023015"/>
    </source>
</evidence>
<gene>
    <name evidence="9" type="ORF">L596_013659</name>
</gene>
<protein>
    <recommendedName>
        <fullName evidence="8">Transcriptional coactivator p15 (PC4) C-terminal domain-containing protein</fullName>
    </recommendedName>
</protein>
<evidence type="ECO:0000313" key="10">
    <source>
        <dbReference type="Proteomes" id="UP000298663"/>
    </source>
</evidence>
<dbReference type="InterPro" id="IPR009044">
    <property type="entry name" value="ssDNA-bd_transcriptional_reg"/>
</dbReference>
<dbReference type="SUPFAM" id="SSF54447">
    <property type="entry name" value="ssDNA-binding transcriptional regulator domain"/>
    <property type="match status" value="1"/>
</dbReference>
<keyword evidence="4" id="KW-0238">DNA-binding</keyword>
<sequence>MDKNAVNKKKRRLENKAESSEDEGVMDPNPPKTSLAGKSEVKTVKNSDGDEMIPIGKMRYVTVREFKGKRMVDIREFYEDKSGGGLKPGKKGICLSAEQFNELKSLLPELEKRLKPQRMKTETLLFVRSHFVELRCELSYFESIL</sequence>
<feature type="compositionally biased region" description="Basic residues" evidence="7">
    <location>
        <begin position="1"/>
        <end position="13"/>
    </location>
</feature>
<evidence type="ECO:0000256" key="7">
    <source>
        <dbReference type="SAM" id="MobiDB-lite"/>
    </source>
</evidence>
<evidence type="ECO:0000256" key="2">
    <source>
        <dbReference type="ARBA" id="ARBA00009001"/>
    </source>
</evidence>
<dbReference type="InterPro" id="IPR045125">
    <property type="entry name" value="Sub1/Tcp4-like"/>
</dbReference>
<evidence type="ECO:0000256" key="4">
    <source>
        <dbReference type="ARBA" id="ARBA00023125"/>
    </source>
</evidence>
<comment type="caution">
    <text evidence="9">The sequence shown here is derived from an EMBL/GenBank/DDBJ whole genome shotgun (WGS) entry which is preliminary data.</text>
</comment>
<dbReference type="GO" id="GO:0060261">
    <property type="term" value="P:positive regulation of transcription initiation by RNA polymerase II"/>
    <property type="evidence" value="ECO:0007669"/>
    <property type="project" value="InterPro"/>
</dbReference>
<evidence type="ECO:0000256" key="1">
    <source>
        <dbReference type="ARBA" id="ARBA00004123"/>
    </source>
</evidence>
<evidence type="ECO:0000313" key="9">
    <source>
        <dbReference type="EMBL" id="TKR89579.1"/>
    </source>
</evidence>